<dbReference type="GeneID" id="89944428"/>
<comment type="caution">
    <text evidence="2">The sequence shown here is derived from an EMBL/GenBank/DDBJ whole genome shotgun (WGS) entry which is preliminary data.</text>
</comment>
<feature type="compositionally biased region" description="Polar residues" evidence="1">
    <location>
        <begin position="58"/>
        <end position="72"/>
    </location>
</feature>
<feature type="compositionally biased region" description="Basic and acidic residues" evidence="1">
    <location>
        <begin position="73"/>
        <end position="85"/>
    </location>
</feature>
<feature type="compositionally biased region" description="Low complexity" evidence="1">
    <location>
        <begin position="37"/>
        <end position="46"/>
    </location>
</feature>
<evidence type="ECO:0000313" key="2">
    <source>
        <dbReference type="EMBL" id="KAK4517391.1"/>
    </source>
</evidence>
<accession>A0AAN7DLS1</accession>
<reference evidence="2 3" key="1">
    <citation type="submission" date="2022-11" db="EMBL/GenBank/DDBJ databases">
        <title>Mucor velutinosus strain NIH1002 WGS.</title>
        <authorList>
            <person name="Subramanian P."/>
            <person name="Mullikin J.C."/>
            <person name="Segre J.A."/>
            <person name="Zelazny A.M."/>
        </authorList>
    </citation>
    <scope>NUCLEOTIDE SEQUENCE [LARGE SCALE GENOMIC DNA]</scope>
    <source>
        <strain evidence="2 3">NIH1002</strain>
    </source>
</reference>
<feature type="region of interest" description="Disordered" evidence="1">
    <location>
        <begin position="37"/>
        <end position="90"/>
    </location>
</feature>
<dbReference type="AlphaFoldDB" id="A0AAN7DLS1"/>
<dbReference type="EMBL" id="JASEJX010000013">
    <property type="protein sequence ID" value="KAK4517391.1"/>
    <property type="molecule type" value="Genomic_DNA"/>
</dbReference>
<evidence type="ECO:0000256" key="1">
    <source>
        <dbReference type="SAM" id="MobiDB-lite"/>
    </source>
</evidence>
<evidence type="ECO:0000313" key="3">
    <source>
        <dbReference type="Proteomes" id="UP001304243"/>
    </source>
</evidence>
<dbReference type="Proteomes" id="UP001304243">
    <property type="component" value="Unassembled WGS sequence"/>
</dbReference>
<organism evidence="2 3">
    <name type="scientific">Mucor velutinosus</name>
    <dbReference type="NCBI Taxonomy" id="708070"/>
    <lineage>
        <taxon>Eukaryota</taxon>
        <taxon>Fungi</taxon>
        <taxon>Fungi incertae sedis</taxon>
        <taxon>Mucoromycota</taxon>
        <taxon>Mucoromycotina</taxon>
        <taxon>Mucoromycetes</taxon>
        <taxon>Mucorales</taxon>
        <taxon>Mucorineae</taxon>
        <taxon>Mucoraceae</taxon>
        <taxon>Mucor</taxon>
    </lineage>
</organism>
<name>A0AAN7DLS1_9FUNG</name>
<keyword evidence="3" id="KW-1185">Reference proteome</keyword>
<proteinExistence type="predicted"/>
<gene>
    <name evidence="2" type="primary">MTX2</name>
    <name evidence="2" type="ORF">ATC70_000726</name>
</gene>
<dbReference type="RefSeq" id="XP_064684057.1">
    <property type="nucleotide sequence ID" value="XM_064820137.1"/>
</dbReference>
<protein>
    <submittedName>
        <fullName evidence="2">Metaxin-2</fullName>
    </submittedName>
</protein>
<sequence length="158" mass="18001">MISNISRQTSISSSSHSSAKSHKSFWSKIGHLFHSSRSSRCSNRSKGSTKRRRHSDFSRQTTGNYSNSTLSDESVKTVEGLDDHSSLTSRRHIKQLVDQTGSAPAPMLIPPFSPTYCKSNEFPYSNFYVKLPDGRWMVRYRDGNRDILRTDIMEGYMI</sequence>